<organism evidence="1 2">
    <name type="scientific">Prunus yedoensis var. nudiflora</name>
    <dbReference type="NCBI Taxonomy" id="2094558"/>
    <lineage>
        <taxon>Eukaryota</taxon>
        <taxon>Viridiplantae</taxon>
        <taxon>Streptophyta</taxon>
        <taxon>Embryophyta</taxon>
        <taxon>Tracheophyta</taxon>
        <taxon>Spermatophyta</taxon>
        <taxon>Magnoliopsida</taxon>
        <taxon>eudicotyledons</taxon>
        <taxon>Gunneridae</taxon>
        <taxon>Pentapetalae</taxon>
        <taxon>rosids</taxon>
        <taxon>fabids</taxon>
        <taxon>Rosales</taxon>
        <taxon>Rosaceae</taxon>
        <taxon>Amygdaloideae</taxon>
        <taxon>Amygdaleae</taxon>
        <taxon>Prunus</taxon>
    </lineage>
</organism>
<evidence type="ECO:0000313" key="1">
    <source>
        <dbReference type="EMBL" id="PQQ09468.1"/>
    </source>
</evidence>
<protein>
    <submittedName>
        <fullName evidence="1">Uncharacterized protein</fullName>
    </submittedName>
</protein>
<proteinExistence type="predicted"/>
<sequence>MALTSSLLSPRNNGERIPFCLSIGTHHSARPKCVSADLDTLTIAAASCQHHACFVPRWEVWVNA</sequence>
<accession>A0A314YX92</accession>
<evidence type="ECO:0000313" key="2">
    <source>
        <dbReference type="Proteomes" id="UP000250321"/>
    </source>
</evidence>
<name>A0A314YX92_PRUYE</name>
<gene>
    <name evidence="1" type="ORF">Pyn_28663</name>
</gene>
<dbReference type="Proteomes" id="UP000250321">
    <property type="component" value="Unassembled WGS sequence"/>
</dbReference>
<comment type="caution">
    <text evidence="1">The sequence shown here is derived from an EMBL/GenBank/DDBJ whole genome shotgun (WGS) entry which is preliminary data.</text>
</comment>
<reference evidence="1 2" key="1">
    <citation type="submission" date="2018-02" db="EMBL/GenBank/DDBJ databases">
        <title>Draft genome of wild Prunus yedoensis var. nudiflora.</title>
        <authorList>
            <person name="Baek S."/>
            <person name="Kim J.-H."/>
            <person name="Choi K."/>
            <person name="Kim G.-B."/>
            <person name="Cho A."/>
            <person name="Jang H."/>
            <person name="Shin C.-H."/>
            <person name="Yu H.-J."/>
            <person name="Mun J.-H."/>
        </authorList>
    </citation>
    <scope>NUCLEOTIDE SEQUENCE [LARGE SCALE GENOMIC DNA]</scope>
    <source>
        <strain evidence="2">cv. Jeju island</strain>
        <tissue evidence="1">Leaf</tissue>
    </source>
</reference>
<keyword evidence="2" id="KW-1185">Reference proteome</keyword>
<dbReference type="EMBL" id="PJQY01000619">
    <property type="protein sequence ID" value="PQQ09468.1"/>
    <property type="molecule type" value="Genomic_DNA"/>
</dbReference>
<dbReference type="AlphaFoldDB" id="A0A314YX92"/>